<reference evidence="6 7" key="2">
    <citation type="submission" date="2018-12" db="EMBL/GenBank/DDBJ databases">
        <title>Rhizobacter gummiphilus sp. nov., a rubber-degrading bacterium isolated from the soil of a botanical garden in Japan.</title>
        <authorList>
            <person name="Shunsuke S.S."/>
        </authorList>
    </citation>
    <scope>NUCLEOTIDE SEQUENCE [LARGE SCALE GENOMIC DNA]</scope>
    <source>
        <strain evidence="6 7">S-16</strain>
    </source>
</reference>
<evidence type="ECO:0000259" key="5">
    <source>
        <dbReference type="Pfam" id="PF02108"/>
    </source>
</evidence>
<name>A0A3N7JNL6_9BURK</name>
<sequence>MVVWFRHGSCTVGVPDGVVRAADFAALTGLLDAARTLQGERERLIAGVEEEIAQMREAAQAQIEQEMEAAREDYARAREEGFAQGLREATEQWTEQALREGASTQRNLMRQTQRLSQIVSLALERIVSHEDRVTLFNRALQQISRLVRDVPMATLRVSPDELGSALTAVAAFAPCAAGRLQIEVKGDSALEPGSCLFESDQGVIDAGLKTQLAAIKRAMDRAAQHMMLEESTQPAAEVVGMETSSPHHAPADNDEPDTSPHTDAA</sequence>
<accession>A0A3N7JNL6</accession>
<evidence type="ECO:0000256" key="4">
    <source>
        <dbReference type="SAM" id="MobiDB-lite"/>
    </source>
</evidence>
<dbReference type="Pfam" id="PF02108">
    <property type="entry name" value="FliH"/>
    <property type="match status" value="1"/>
</dbReference>
<dbReference type="GO" id="GO:0015031">
    <property type="term" value="P:protein transport"/>
    <property type="evidence" value="ECO:0007669"/>
    <property type="project" value="UniProtKB-KW"/>
</dbReference>
<proteinExistence type="predicted"/>
<dbReference type="EMBL" id="QUSW01000006">
    <property type="protein sequence ID" value="RQP22739.1"/>
    <property type="molecule type" value="Genomic_DNA"/>
</dbReference>
<dbReference type="RefSeq" id="WP_124542309.1">
    <property type="nucleotide sequence ID" value="NZ_QUSW01000006.1"/>
</dbReference>
<dbReference type="GO" id="GO:0005829">
    <property type="term" value="C:cytosol"/>
    <property type="evidence" value="ECO:0007669"/>
    <property type="project" value="TreeGrafter"/>
</dbReference>
<comment type="caution">
    <text evidence="6">The sequence shown here is derived from an EMBL/GenBank/DDBJ whole genome shotgun (WGS) entry which is preliminary data.</text>
</comment>
<feature type="region of interest" description="Disordered" evidence="4">
    <location>
        <begin position="238"/>
        <end position="265"/>
    </location>
</feature>
<dbReference type="InterPro" id="IPR051472">
    <property type="entry name" value="T3SS_Stator/FliH"/>
</dbReference>
<evidence type="ECO:0000256" key="3">
    <source>
        <dbReference type="SAM" id="Coils"/>
    </source>
</evidence>
<keyword evidence="2" id="KW-0653">Protein transport</keyword>
<evidence type="ECO:0000313" key="7">
    <source>
        <dbReference type="Proteomes" id="UP000267464"/>
    </source>
</evidence>
<gene>
    <name evidence="6" type="ORF">DZC73_20800</name>
</gene>
<keyword evidence="7" id="KW-1185">Reference proteome</keyword>
<evidence type="ECO:0000256" key="1">
    <source>
        <dbReference type="ARBA" id="ARBA00022448"/>
    </source>
</evidence>
<dbReference type="PANTHER" id="PTHR34982">
    <property type="entry name" value="YOP PROTEINS TRANSLOCATION PROTEIN L"/>
    <property type="match status" value="1"/>
</dbReference>
<keyword evidence="3" id="KW-0175">Coiled coil</keyword>
<dbReference type="InterPro" id="IPR018035">
    <property type="entry name" value="Flagellar_FliH/T3SS_HrpE"/>
</dbReference>
<evidence type="ECO:0000313" key="6">
    <source>
        <dbReference type="EMBL" id="RQP22739.1"/>
    </source>
</evidence>
<dbReference type="OrthoDB" id="6008834at2"/>
<feature type="coiled-coil region" evidence="3">
    <location>
        <begin position="45"/>
        <end position="80"/>
    </location>
</feature>
<protein>
    <recommendedName>
        <fullName evidence="5">Flagellar assembly protein FliH/Type III secretion system HrpE domain-containing protein</fullName>
    </recommendedName>
</protein>
<keyword evidence="1" id="KW-0813">Transport</keyword>
<dbReference type="Proteomes" id="UP000267464">
    <property type="component" value="Unassembled WGS sequence"/>
</dbReference>
<reference evidence="6 7" key="1">
    <citation type="submission" date="2018-08" db="EMBL/GenBank/DDBJ databases">
        <authorList>
            <person name="Khan S.A."/>
            <person name="Jeon C.O."/>
            <person name="Chun B.H."/>
            <person name="Jeong S.E."/>
        </authorList>
    </citation>
    <scope>NUCLEOTIDE SEQUENCE [LARGE SCALE GENOMIC DNA]</scope>
    <source>
        <strain evidence="6 7">S-16</strain>
    </source>
</reference>
<evidence type="ECO:0000256" key="2">
    <source>
        <dbReference type="ARBA" id="ARBA00022927"/>
    </source>
</evidence>
<dbReference type="PANTHER" id="PTHR34982:SF4">
    <property type="entry name" value="TYPE 3 SECRETION SYSTEM STATOR PROTEIN"/>
    <property type="match status" value="1"/>
</dbReference>
<organism evidence="6 7">
    <name type="scientific">Piscinibacter terrae</name>
    <dbReference type="NCBI Taxonomy" id="2496871"/>
    <lineage>
        <taxon>Bacteria</taxon>
        <taxon>Pseudomonadati</taxon>
        <taxon>Pseudomonadota</taxon>
        <taxon>Betaproteobacteria</taxon>
        <taxon>Burkholderiales</taxon>
        <taxon>Sphaerotilaceae</taxon>
        <taxon>Piscinibacter</taxon>
    </lineage>
</organism>
<dbReference type="AlphaFoldDB" id="A0A3N7JNL6"/>
<feature type="domain" description="Flagellar assembly protein FliH/Type III secretion system HrpE" evidence="5">
    <location>
        <begin position="125"/>
        <end position="213"/>
    </location>
</feature>